<dbReference type="InterPro" id="IPR014013">
    <property type="entry name" value="Helic_SF1/SF2_ATP-bd_DinG/Rad3"/>
</dbReference>
<feature type="domain" description="Helicase ATP-binding" evidence="5">
    <location>
        <begin position="440"/>
        <end position="629"/>
    </location>
</feature>
<keyword evidence="1" id="KW-0547">Nucleotide-binding</keyword>
<evidence type="ECO:0000259" key="6">
    <source>
        <dbReference type="PROSITE" id="PS51193"/>
    </source>
</evidence>
<accession>A0ABX4W4Z7</accession>
<keyword evidence="4" id="KW-0175">Coiled coil</keyword>
<dbReference type="Gene3D" id="3.40.50.300">
    <property type="entry name" value="P-loop containing nucleotide triphosphate hydrolases"/>
    <property type="match status" value="2"/>
</dbReference>
<dbReference type="InterPro" id="IPR027417">
    <property type="entry name" value="P-loop_NTPase"/>
</dbReference>
<gene>
    <name evidence="8" type="ORF">C1O25_20075</name>
</gene>
<evidence type="ECO:0000313" key="9">
    <source>
        <dbReference type="Proteomes" id="UP000236547"/>
    </source>
</evidence>
<dbReference type="InterPro" id="IPR014001">
    <property type="entry name" value="Helicase_ATP-bd"/>
</dbReference>
<keyword evidence="3" id="KW-0067">ATP-binding</keyword>
<dbReference type="GO" id="GO:0004519">
    <property type="term" value="F:endonuclease activity"/>
    <property type="evidence" value="ECO:0007669"/>
    <property type="project" value="UniProtKB-KW"/>
</dbReference>
<dbReference type="InterPro" id="IPR001650">
    <property type="entry name" value="Helicase_C-like"/>
</dbReference>
<feature type="coiled-coil region" evidence="4">
    <location>
        <begin position="203"/>
        <end position="230"/>
    </location>
</feature>
<dbReference type="NCBIfam" id="NF008521">
    <property type="entry name" value="PRK11448.1"/>
    <property type="match status" value="1"/>
</dbReference>
<organism evidence="8 9">
    <name type="scientific">Vibrio diazotrophicus</name>
    <dbReference type="NCBI Taxonomy" id="685"/>
    <lineage>
        <taxon>Bacteria</taxon>
        <taxon>Pseudomonadati</taxon>
        <taxon>Pseudomonadota</taxon>
        <taxon>Gammaproteobacteria</taxon>
        <taxon>Vibrionales</taxon>
        <taxon>Vibrionaceae</taxon>
        <taxon>Vibrio</taxon>
    </lineage>
</organism>
<dbReference type="CDD" id="cd18799">
    <property type="entry name" value="SF2_C_EcoAI-like"/>
    <property type="match status" value="1"/>
</dbReference>
<feature type="domain" description="Helicase ATP-binding" evidence="6">
    <location>
        <begin position="417"/>
        <end position="717"/>
    </location>
</feature>
<evidence type="ECO:0000259" key="7">
    <source>
        <dbReference type="PROSITE" id="PS51194"/>
    </source>
</evidence>
<dbReference type="PROSITE" id="PS51194">
    <property type="entry name" value="HELICASE_CTER"/>
    <property type="match status" value="1"/>
</dbReference>
<dbReference type="PROSITE" id="PS51193">
    <property type="entry name" value="HELICASE_ATP_BIND_2"/>
    <property type="match status" value="1"/>
</dbReference>
<dbReference type="EMBL" id="POSM01000041">
    <property type="protein sequence ID" value="PNH97605.1"/>
    <property type="molecule type" value="Genomic_DNA"/>
</dbReference>
<dbReference type="SUPFAM" id="SSF52540">
    <property type="entry name" value="P-loop containing nucleoside triphosphate hydrolases"/>
    <property type="match status" value="1"/>
</dbReference>
<dbReference type="PANTHER" id="PTHR47396:SF1">
    <property type="entry name" value="ATP-DEPENDENT HELICASE IRC3-RELATED"/>
    <property type="match status" value="1"/>
</dbReference>
<dbReference type="Pfam" id="PF08463">
    <property type="entry name" value="EcoEI_R_C"/>
    <property type="match status" value="1"/>
</dbReference>
<feature type="domain" description="Helicase C-terminal" evidence="7">
    <location>
        <begin position="705"/>
        <end position="867"/>
    </location>
</feature>
<dbReference type="SMART" id="SM00487">
    <property type="entry name" value="DEXDc"/>
    <property type="match status" value="1"/>
</dbReference>
<comment type="caution">
    <text evidence="8">The sequence shown here is derived from an EMBL/GenBank/DDBJ whole genome shotgun (WGS) entry which is preliminary data.</text>
</comment>
<dbReference type="PROSITE" id="PS51192">
    <property type="entry name" value="HELICASE_ATP_BIND_1"/>
    <property type="match status" value="1"/>
</dbReference>
<keyword evidence="8" id="KW-0540">Nuclease</keyword>
<protein>
    <submittedName>
        <fullName evidence="8">Type I restriction-modification system endonuclease</fullName>
    </submittedName>
</protein>
<evidence type="ECO:0000256" key="3">
    <source>
        <dbReference type="ARBA" id="ARBA00022840"/>
    </source>
</evidence>
<name>A0ABX4W4Z7_VIBDI</name>
<dbReference type="InterPro" id="IPR050742">
    <property type="entry name" value="Helicase_Restrict-Modif_Enz"/>
</dbReference>
<keyword evidence="8" id="KW-0255">Endonuclease</keyword>
<keyword evidence="9" id="KW-1185">Reference proteome</keyword>
<evidence type="ECO:0000256" key="1">
    <source>
        <dbReference type="ARBA" id="ARBA00022741"/>
    </source>
</evidence>
<evidence type="ECO:0000256" key="4">
    <source>
        <dbReference type="SAM" id="Coils"/>
    </source>
</evidence>
<dbReference type="Gene3D" id="3.90.1570.30">
    <property type="match status" value="1"/>
</dbReference>
<sequence>MAASNFEFLQDVNDTLYAIALAAERNLHQDPHTTLFKIRILSEEIVNFIAHLVHVEPGLTTFEQLKQLGAKGYMDEDCLNIFHALRKHGNKAAHSYYNNPIAASHALEIAHKAATIYCRILKKDASFQPPKYVPPTPLDNSLLIEQSNQEIARLKSIIADLKSQQSTEYAFRTNQLSILEAKDSGSFESAQLLVRELENKQYKEQFETVSHDAQLEAQELKQRVELLKNSRFDLDEPQTRFIIDQQLRDAKWDADSVTLDYRKGVRPQEGRNMAIAEWPTASGPADYVLFIGLTPIAAVEAKRKRINVAGAITQAERYSQSFAPVSIDLEEPMIPAWELVNLSSPWDGAQGEASYQLPFVFACNGKPFLRQMPEVSGTWFRDCRLPSNAKRVCENFYTPSGLLDLLSRDHQKAQQEMAAEPFEYLGLRPYQIKAVIAVEEALAQNKRECLLAMATGTGKTRTIIGLLYRFLKAERFKRILFLVDRSSLGDQATEAFQETRLEQNQTLTQIYDIKEMVERLPEAETRVHVATVQAMVKRLFEDKDNDAENALILPVDQYDCIIVDEAHRGYTLDQEMDDSELVARDQSLYRSSYRRVLDYFDAVKIGLTATPAAHTREIFGHPVFVYSYPEAVAEDYLIDHETPITYKTKLNQAGIQFKAGDKVDVVDTLSGEVDTLDLEDELNFNVESFNRTVINESFDRTICEALAEDLDPLSQEKTMIFCVNDQHADRVERLLVEAFQNEHGDEVPAHAVKKITGNTDKVKEAIRKFKNETFPNVAITVDLLTTGIDVPRICNLVFMRRVKSRILYEQMLGRATRRCDEIGKTVFRIFDPVDLYATLEKVNTIKPVVKRPNITIEQLIDEISDERNLTLEGREEGRSFAQDSLDELSQKVMRVMRKAQAQAAKNPELKQALEMIEQEWGCPADQVHQQIHKAGPQKAAEMLKKHSNLAQRVESVRNLISGGMKYVISTHQDKFMLREQNFATYTRPDDYLTAFESFIKESVNTNAALSAVVNKPKELTREQLKEIRILLDDKNFKEADLQVAWKQKTNLDIAASIVGHIRRAALGEALIPYDRRIDMAMDSIYAMHAWNKQQLKWLDRIAKQLKKEVVLHSDDINRSFAQDGGSSVLDQRLDGQLNQVLETLNDNIWPQQAN</sequence>
<evidence type="ECO:0000259" key="5">
    <source>
        <dbReference type="PROSITE" id="PS51192"/>
    </source>
</evidence>
<dbReference type="SMART" id="SM00490">
    <property type="entry name" value="HELICc"/>
    <property type="match status" value="1"/>
</dbReference>
<keyword evidence="2" id="KW-0378">Hydrolase</keyword>
<dbReference type="InterPro" id="IPR006935">
    <property type="entry name" value="Helicase/UvrB_N"/>
</dbReference>
<evidence type="ECO:0000256" key="2">
    <source>
        <dbReference type="ARBA" id="ARBA00022801"/>
    </source>
</evidence>
<dbReference type="InterPro" id="IPR013670">
    <property type="entry name" value="EcoEI_R_C_dom"/>
</dbReference>
<dbReference type="CDD" id="cd18032">
    <property type="entry name" value="DEXHc_RE_I_III_res"/>
    <property type="match status" value="1"/>
</dbReference>
<dbReference type="RefSeq" id="WP_102969602.1">
    <property type="nucleotide sequence ID" value="NZ_POSM01000041.1"/>
</dbReference>
<dbReference type="Pfam" id="PF00271">
    <property type="entry name" value="Helicase_C"/>
    <property type="match status" value="1"/>
</dbReference>
<dbReference type="Proteomes" id="UP000236547">
    <property type="component" value="Unassembled WGS sequence"/>
</dbReference>
<dbReference type="PANTHER" id="PTHR47396">
    <property type="entry name" value="TYPE I RESTRICTION ENZYME ECOKI R PROTEIN"/>
    <property type="match status" value="1"/>
</dbReference>
<dbReference type="Pfam" id="PF04851">
    <property type="entry name" value="ResIII"/>
    <property type="match status" value="1"/>
</dbReference>
<reference evidence="8 9" key="1">
    <citation type="submission" date="2018-01" db="EMBL/GenBank/DDBJ databases">
        <title>Draft genome sequences of six Vibrio diazotrophicus strains isolated from deep-sea sediments of the Baltic Sea.</title>
        <authorList>
            <person name="Castillo D."/>
            <person name="Vandieken V."/>
            <person name="Chiang O."/>
            <person name="Middelboe M."/>
        </authorList>
    </citation>
    <scope>NUCLEOTIDE SEQUENCE [LARGE SCALE GENOMIC DNA]</scope>
    <source>
        <strain evidence="8 9">65.10M</strain>
    </source>
</reference>
<proteinExistence type="predicted"/>
<evidence type="ECO:0000313" key="8">
    <source>
        <dbReference type="EMBL" id="PNH97605.1"/>
    </source>
</evidence>